<dbReference type="AlphaFoldDB" id="A0A8X6XJS6"/>
<gene>
    <name evidence="8" type="primary">pol_1713</name>
    <name evidence="8" type="ORF">TNIN_441341</name>
</gene>
<evidence type="ECO:0000313" key="9">
    <source>
        <dbReference type="Proteomes" id="UP000886998"/>
    </source>
</evidence>
<dbReference type="GO" id="GO:0016787">
    <property type="term" value="F:hydrolase activity"/>
    <property type="evidence" value="ECO:0007669"/>
    <property type="project" value="UniProtKB-KW"/>
</dbReference>
<feature type="domain" description="Reverse transcriptase RNase H-like" evidence="7">
    <location>
        <begin position="2"/>
        <end position="71"/>
    </location>
</feature>
<evidence type="ECO:0000313" key="8">
    <source>
        <dbReference type="EMBL" id="GFY54534.1"/>
    </source>
</evidence>
<keyword evidence="3" id="KW-0540">Nuclease</keyword>
<dbReference type="InterPro" id="IPR050951">
    <property type="entry name" value="Retrovirus_Pol_polyprotein"/>
</dbReference>
<comment type="caution">
    <text evidence="8">The sequence shown here is derived from an EMBL/GenBank/DDBJ whole genome shotgun (WGS) entry which is preliminary data.</text>
</comment>
<keyword evidence="6" id="KW-0695">RNA-directed DNA polymerase</keyword>
<keyword evidence="9" id="KW-1185">Reference proteome</keyword>
<keyword evidence="2" id="KW-0548">Nucleotidyltransferase</keyword>
<dbReference type="InterPro" id="IPR041373">
    <property type="entry name" value="RT_RNaseH"/>
</dbReference>
<evidence type="ECO:0000256" key="5">
    <source>
        <dbReference type="ARBA" id="ARBA00022801"/>
    </source>
</evidence>
<name>A0A8X6XJS6_9ARAC</name>
<organism evidence="8 9">
    <name type="scientific">Trichonephila inaurata madagascariensis</name>
    <dbReference type="NCBI Taxonomy" id="2747483"/>
    <lineage>
        <taxon>Eukaryota</taxon>
        <taxon>Metazoa</taxon>
        <taxon>Ecdysozoa</taxon>
        <taxon>Arthropoda</taxon>
        <taxon>Chelicerata</taxon>
        <taxon>Arachnida</taxon>
        <taxon>Araneae</taxon>
        <taxon>Araneomorphae</taxon>
        <taxon>Entelegynae</taxon>
        <taxon>Araneoidea</taxon>
        <taxon>Nephilidae</taxon>
        <taxon>Trichonephila</taxon>
        <taxon>Trichonephila inaurata</taxon>
    </lineage>
</organism>
<evidence type="ECO:0000256" key="4">
    <source>
        <dbReference type="ARBA" id="ARBA00022759"/>
    </source>
</evidence>
<evidence type="ECO:0000256" key="1">
    <source>
        <dbReference type="ARBA" id="ARBA00022679"/>
    </source>
</evidence>
<dbReference type="GO" id="GO:0003964">
    <property type="term" value="F:RNA-directed DNA polymerase activity"/>
    <property type="evidence" value="ECO:0007669"/>
    <property type="project" value="UniProtKB-KW"/>
</dbReference>
<dbReference type="OrthoDB" id="6415283at2759"/>
<accession>A0A8X6XJS6</accession>
<evidence type="ECO:0000256" key="2">
    <source>
        <dbReference type="ARBA" id="ARBA00022695"/>
    </source>
</evidence>
<dbReference type="InterPro" id="IPR043502">
    <property type="entry name" value="DNA/RNA_pol_sf"/>
</dbReference>
<dbReference type="Pfam" id="PF17917">
    <property type="entry name" value="RT_RNaseH"/>
    <property type="match status" value="1"/>
</dbReference>
<dbReference type="GO" id="GO:0004519">
    <property type="term" value="F:endonuclease activity"/>
    <property type="evidence" value="ECO:0007669"/>
    <property type="project" value="UniProtKB-KW"/>
</dbReference>
<evidence type="ECO:0000259" key="7">
    <source>
        <dbReference type="Pfam" id="PF17917"/>
    </source>
</evidence>
<sequence>MFLSKKLSLAEQKYSTTEKEFAAIIFAVQKLKCYLDEHQKFVIQTDHNPLVLLEKNTGTNPKLLLWALILQSSNYEIAYWKGKQNQKRIV</sequence>
<dbReference type="Proteomes" id="UP000886998">
    <property type="component" value="Unassembled WGS sequence"/>
</dbReference>
<keyword evidence="5" id="KW-0378">Hydrolase</keyword>
<evidence type="ECO:0000256" key="3">
    <source>
        <dbReference type="ARBA" id="ARBA00022722"/>
    </source>
</evidence>
<dbReference type="EMBL" id="BMAV01009915">
    <property type="protein sequence ID" value="GFY54534.1"/>
    <property type="molecule type" value="Genomic_DNA"/>
</dbReference>
<dbReference type="PANTHER" id="PTHR37984:SF5">
    <property type="entry name" value="PROTEIN NYNRIN-LIKE"/>
    <property type="match status" value="1"/>
</dbReference>
<dbReference type="PANTHER" id="PTHR37984">
    <property type="entry name" value="PROTEIN CBG26694"/>
    <property type="match status" value="1"/>
</dbReference>
<dbReference type="SUPFAM" id="SSF56672">
    <property type="entry name" value="DNA/RNA polymerases"/>
    <property type="match status" value="1"/>
</dbReference>
<evidence type="ECO:0000256" key="6">
    <source>
        <dbReference type="ARBA" id="ARBA00022918"/>
    </source>
</evidence>
<reference evidence="8" key="1">
    <citation type="submission" date="2020-08" db="EMBL/GenBank/DDBJ databases">
        <title>Multicomponent nature underlies the extraordinary mechanical properties of spider dragline silk.</title>
        <authorList>
            <person name="Kono N."/>
            <person name="Nakamura H."/>
            <person name="Mori M."/>
            <person name="Yoshida Y."/>
            <person name="Ohtoshi R."/>
            <person name="Malay A.D."/>
            <person name="Moran D.A.P."/>
            <person name="Tomita M."/>
            <person name="Numata K."/>
            <person name="Arakawa K."/>
        </authorList>
    </citation>
    <scope>NUCLEOTIDE SEQUENCE</scope>
</reference>
<proteinExistence type="predicted"/>
<protein>
    <submittedName>
        <fullName evidence="8">Retrovirus-related Pol polyprotein from transposon 17.6</fullName>
    </submittedName>
</protein>
<keyword evidence="4" id="KW-0255">Endonuclease</keyword>
<keyword evidence="1" id="KW-0808">Transferase</keyword>